<organism evidence="3 4">
    <name type="scientific">Limnospira indica PCC 8005</name>
    <dbReference type="NCBI Taxonomy" id="376219"/>
    <lineage>
        <taxon>Bacteria</taxon>
        <taxon>Bacillati</taxon>
        <taxon>Cyanobacteriota</taxon>
        <taxon>Cyanophyceae</taxon>
        <taxon>Oscillatoriophycideae</taxon>
        <taxon>Oscillatoriales</taxon>
        <taxon>Sirenicapillariaceae</taxon>
        <taxon>Limnospira</taxon>
    </lineage>
</organism>
<dbReference type="NCBIfam" id="NF038305">
    <property type="entry name" value="HpsJ_fam"/>
    <property type="match status" value="1"/>
</dbReference>
<evidence type="ECO:0000256" key="2">
    <source>
        <dbReference type="SAM" id="Phobius"/>
    </source>
</evidence>
<keyword evidence="1" id="KW-0175">Coiled coil</keyword>
<accession>A0A9P1P0A4</accession>
<evidence type="ECO:0000313" key="3">
    <source>
        <dbReference type="EMBL" id="CDM96698.1"/>
    </source>
</evidence>
<feature type="transmembrane region" description="Helical" evidence="2">
    <location>
        <begin position="16"/>
        <end position="37"/>
    </location>
</feature>
<feature type="coiled-coil region" evidence="1">
    <location>
        <begin position="123"/>
        <end position="150"/>
    </location>
</feature>
<reference evidence="3 4" key="1">
    <citation type="submission" date="2014-02" db="EMBL/GenBank/DDBJ databases">
        <authorList>
            <person name="Genoscope - CEA"/>
        </authorList>
    </citation>
    <scope>NUCLEOTIDE SEQUENCE [LARGE SCALE GENOMIC DNA]</scope>
    <source>
        <strain evidence="3 4">PCC 8005</strain>
    </source>
</reference>
<feature type="transmembrane region" description="Helical" evidence="2">
    <location>
        <begin position="94"/>
        <end position="115"/>
    </location>
</feature>
<gene>
    <name evidence="3" type="ORF">ARTHRO_41107</name>
</gene>
<sequence>MKGTTPNQIPSQAAGFLRLAGVILFFFALINYILLFVPTNFGDLRWQLNFTTQMVEQGVIPVLAIALMFCAYGLQEVAGLSPEKPKQGFNSLKFWVYVISGILGVMYLVLIPLHVGTTIAASNETIEKINQDAATAKMQLEERLQEQQTQMLAILGNQQRLEDYIQEQQLTEAQLARLQEFQENPEALGVQSNAIGQELKQEIENRRREAEKRSQLGTFKSNLRVGLGSLLLASCYLTIAWSGLINKRSRKKAG</sequence>
<protein>
    <submittedName>
        <fullName evidence="3">Uncharacterized protein</fullName>
    </submittedName>
</protein>
<dbReference type="InterPro" id="IPR047709">
    <property type="entry name" value="HpsJ-like"/>
</dbReference>
<keyword evidence="2" id="KW-1133">Transmembrane helix</keyword>
<dbReference type="RefSeq" id="WP_006624210.1">
    <property type="nucleotide sequence ID" value="NZ_FO818640.1"/>
</dbReference>
<evidence type="ECO:0000313" key="4">
    <source>
        <dbReference type="Proteomes" id="UP000032946"/>
    </source>
</evidence>
<keyword evidence="4" id="KW-1185">Reference proteome</keyword>
<dbReference type="AlphaFoldDB" id="A0A9P1P0A4"/>
<feature type="transmembrane region" description="Helical" evidence="2">
    <location>
        <begin position="225"/>
        <end position="245"/>
    </location>
</feature>
<dbReference type="Proteomes" id="UP000032946">
    <property type="component" value="Chromosome"/>
</dbReference>
<name>A0A9P1P0A4_9CYAN</name>
<proteinExistence type="predicted"/>
<feature type="transmembrane region" description="Helical" evidence="2">
    <location>
        <begin position="57"/>
        <end position="74"/>
    </location>
</feature>
<evidence type="ECO:0000256" key="1">
    <source>
        <dbReference type="SAM" id="Coils"/>
    </source>
</evidence>
<dbReference type="EMBL" id="FO818640">
    <property type="protein sequence ID" value="CDM96698.1"/>
    <property type="molecule type" value="Genomic_DNA"/>
</dbReference>
<keyword evidence="2" id="KW-0472">Membrane</keyword>
<keyword evidence="2" id="KW-0812">Transmembrane</keyword>